<gene>
    <name evidence="2" type="ORF">LZ016_12900</name>
</gene>
<accession>A0ABS9VPW2</accession>
<evidence type="ECO:0000313" key="3">
    <source>
        <dbReference type="Proteomes" id="UP001203058"/>
    </source>
</evidence>
<evidence type="ECO:0000256" key="1">
    <source>
        <dbReference type="SAM" id="SignalP"/>
    </source>
</evidence>
<protein>
    <submittedName>
        <fullName evidence="2">Uncharacterized protein</fullName>
    </submittedName>
</protein>
<dbReference type="EMBL" id="JAKZHW010000002">
    <property type="protein sequence ID" value="MCH8616992.1"/>
    <property type="molecule type" value="Genomic_DNA"/>
</dbReference>
<sequence length="98" mass="10399">MRLLFPVLLAPLLIPTASMAQPPAPSFPVQNTPVINPIAQDSKACPPTSRYEVAKGGKVGAHKLGELAMADGYKAVLRKVDGCNAPILVGYGYGRQQR</sequence>
<dbReference type="RefSeq" id="WP_241447870.1">
    <property type="nucleotide sequence ID" value="NZ_JAKZHW010000002.1"/>
</dbReference>
<dbReference type="Proteomes" id="UP001203058">
    <property type="component" value="Unassembled WGS sequence"/>
</dbReference>
<proteinExistence type="predicted"/>
<name>A0ABS9VPW2_9SPHN</name>
<evidence type="ECO:0000313" key="2">
    <source>
        <dbReference type="EMBL" id="MCH8616992.1"/>
    </source>
</evidence>
<keyword evidence="3" id="KW-1185">Reference proteome</keyword>
<keyword evidence="1" id="KW-0732">Signal</keyword>
<feature type="chain" id="PRO_5045645104" evidence="1">
    <location>
        <begin position="21"/>
        <end position="98"/>
    </location>
</feature>
<organism evidence="2 3">
    <name type="scientific">Sphingomonas telluris</name>
    <dbReference type="NCBI Taxonomy" id="2907998"/>
    <lineage>
        <taxon>Bacteria</taxon>
        <taxon>Pseudomonadati</taxon>
        <taxon>Pseudomonadota</taxon>
        <taxon>Alphaproteobacteria</taxon>
        <taxon>Sphingomonadales</taxon>
        <taxon>Sphingomonadaceae</taxon>
        <taxon>Sphingomonas</taxon>
    </lineage>
</organism>
<feature type="signal peptide" evidence="1">
    <location>
        <begin position="1"/>
        <end position="20"/>
    </location>
</feature>
<comment type="caution">
    <text evidence="2">The sequence shown here is derived from an EMBL/GenBank/DDBJ whole genome shotgun (WGS) entry which is preliminary data.</text>
</comment>
<reference evidence="2 3" key="1">
    <citation type="submission" date="2022-03" db="EMBL/GenBank/DDBJ databases">
        <authorList>
            <person name="Jo J.-H."/>
            <person name="Im W.-T."/>
        </authorList>
    </citation>
    <scope>NUCLEOTIDE SEQUENCE [LARGE SCALE GENOMIC DNA]</scope>
    <source>
        <strain evidence="2 3">SM33</strain>
    </source>
</reference>